<feature type="compositionally biased region" description="Low complexity" evidence="1">
    <location>
        <begin position="477"/>
        <end position="496"/>
    </location>
</feature>
<sequence length="999" mass="106515">MPSWFNEGIKRKADGEEEGELEGKDKKGKGGSGGGSGSSSGLEKKVDTVIRLVLTNSREIADLGASVFLRYLLAVSTPLVAAILAAGKDYDRKSQEMKEKAKGGEKVDFKNRPSPHVCILTAAVHYGATKAVQEGNMKARDEKNKELMNQFWTERFVNLDWREIGRACGHFRIKTHRKEEGAVQTCTLYMQFHTRDPIADVLCGLMEELVKVEKISLPVVPSQSALAKETGSPRSTTQPSEEGMTRSVDELSAPGREAENSPLLTPRSPAAASGRRQSHGSPALTPRSSVSLFEAAGSKDDLSVVPFLEFEKARPALGGAGGEPAAPAAGSADGGGGSAAGSPRPPGFSPASGGGSSVGEAAARGGGRRCSACRAACWQSPTVLEVVHRGAAVERPWDAAAPARGGADVGEQRCEGRVPLVSPMPEEAPAGPLGEAAAQHVRQQASRRCARATDVWRSTAAAAVQRIARGRPERRVVAAARAASSAASSRSPMQRTGPPPPPQEGPRTTGRSVLDVPRSWSTMATRWRTRAERRWSTRELIETNLTVYNQKHKAKACKYCKGEKHVPPDSRACRPPGPRHPGLGDSAQPLNLIGWPIGYDTEYDSNAKDIQEAQAEGAALAAGPAPTPRGAGAAQLWAPRMSEPTAPVRQDTPSGARRSGCGGVAGAARPREPPQHGKLPPRSTRSSKGSAHTEQVAELLAARGTFAVVGAEQRAAVGSRAPRGVDPMPQQARNGDLSGSAAALERPSPRHTGERGREAGRLAALARWAAEGSRAAEAADEAPPPPRLRAPADDIDKRQLDNLIDNNKDMTIDHLCDYVEANKDGKAPPPDSAAKQAATGSMTTVREGAETPVEEPQIGIRTGAMTADIRRDAANRLVDTISTIYHDKNAKFVRMRRRKIIKDSLTNAINPRAMHDQAHDPHLRDRHERDQIMNNLAGALPNNQGNQIRPPLAPCITTANQRVLTQCVMHPPRSIMAHPTTGDAQDATFPCHYNPSPLR</sequence>
<proteinExistence type="predicted"/>
<evidence type="ECO:0000256" key="1">
    <source>
        <dbReference type="SAM" id="MobiDB-lite"/>
    </source>
</evidence>
<accession>A0ABN9P954</accession>
<evidence type="ECO:0000313" key="3">
    <source>
        <dbReference type="Proteomes" id="UP001189429"/>
    </source>
</evidence>
<feature type="region of interest" description="Disordered" evidence="1">
    <location>
        <begin position="468"/>
        <end position="519"/>
    </location>
</feature>
<comment type="caution">
    <text evidence="2">The sequence shown here is derived from an EMBL/GenBank/DDBJ whole genome shotgun (WGS) entry which is preliminary data.</text>
</comment>
<reference evidence="2" key="1">
    <citation type="submission" date="2023-10" db="EMBL/GenBank/DDBJ databases">
        <authorList>
            <person name="Chen Y."/>
            <person name="Shah S."/>
            <person name="Dougan E. K."/>
            <person name="Thang M."/>
            <person name="Chan C."/>
        </authorList>
    </citation>
    <scope>NUCLEOTIDE SEQUENCE [LARGE SCALE GENOMIC DNA]</scope>
</reference>
<gene>
    <name evidence="2" type="ORF">PCOR1329_LOCUS908</name>
</gene>
<name>A0ABN9P954_9DINO</name>
<feature type="region of interest" description="Disordered" evidence="1">
    <location>
        <begin position="317"/>
        <end position="364"/>
    </location>
</feature>
<feature type="compositionally biased region" description="Basic and acidic residues" evidence="1">
    <location>
        <begin position="747"/>
        <end position="757"/>
    </location>
</feature>
<feature type="region of interest" description="Disordered" evidence="1">
    <location>
        <begin position="615"/>
        <end position="695"/>
    </location>
</feature>
<feature type="compositionally biased region" description="Low complexity" evidence="1">
    <location>
        <begin position="615"/>
        <end position="634"/>
    </location>
</feature>
<feature type="region of interest" description="Disordered" evidence="1">
    <location>
        <begin position="715"/>
        <end position="757"/>
    </location>
</feature>
<keyword evidence="3" id="KW-1185">Reference proteome</keyword>
<organism evidence="2 3">
    <name type="scientific">Prorocentrum cordatum</name>
    <dbReference type="NCBI Taxonomy" id="2364126"/>
    <lineage>
        <taxon>Eukaryota</taxon>
        <taxon>Sar</taxon>
        <taxon>Alveolata</taxon>
        <taxon>Dinophyceae</taxon>
        <taxon>Prorocentrales</taxon>
        <taxon>Prorocentraceae</taxon>
        <taxon>Prorocentrum</taxon>
    </lineage>
</organism>
<feature type="region of interest" description="Disordered" evidence="1">
    <location>
        <begin position="1"/>
        <end position="42"/>
    </location>
</feature>
<feature type="region of interest" description="Disordered" evidence="1">
    <location>
        <begin position="824"/>
        <end position="853"/>
    </location>
</feature>
<dbReference type="EMBL" id="CAUYUJ010000214">
    <property type="protein sequence ID" value="CAK0789286.1"/>
    <property type="molecule type" value="Genomic_DNA"/>
</dbReference>
<protein>
    <submittedName>
        <fullName evidence="2">Uncharacterized protein</fullName>
    </submittedName>
</protein>
<feature type="region of interest" description="Disordered" evidence="1">
    <location>
        <begin position="773"/>
        <end position="794"/>
    </location>
</feature>
<feature type="region of interest" description="Disordered" evidence="1">
    <location>
        <begin position="222"/>
        <end position="286"/>
    </location>
</feature>
<dbReference type="Proteomes" id="UP001189429">
    <property type="component" value="Unassembled WGS sequence"/>
</dbReference>
<evidence type="ECO:0000313" key="2">
    <source>
        <dbReference type="EMBL" id="CAK0789286.1"/>
    </source>
</evidence>
<feature type="compositionally biased region" description="Polar residues" evidence="1">
    <location>
        <begin position="683"/>
        <end position="693"/>
    </location>
</feature>